<dbReference type="PANTHER" id="PTHR35303:SF5">
    <property type="entry name" value="OS02G0197800 PROTEIN"/>
    <property type="match status" value="1"/>
</dbReference>
<evidence type="ECO:0000313" key="5">
    <source>
        <dbReference type="Proteomes" id="UP001336314"/>
    </source>
</evidence>
<organism evidence="4 5">
    <name type="scientific">Alkalimonas cellulosilytica</name>
    <dbReference type="NCBI Taxonomy" id="3058395"/>
    <lineage>
        <taxon>Bacteria</taxon>
        <taxon>Pseudomonadati</taxon>
        <taxon>Pseudomonadota</taxon>
        <taxon>Gammaproteobacteria</taxon>
        <taxon>Alkalimonas</taxon>
    </lineage>
</organism>
<evidence type="ECO:0000256" key="1">
    <source>
        <dbReference type="ARBA" id="ARBA00022723"/>
    </source>
</evidence>
<keyword evidence="2" id="KW-0408">Iron</keyword>
<accession>A0ABU7J645</accession>
<evidence type="ECO:0000256" key="2">
    <source>
        <dbReference type="ARBA" id="ARBA00023004"/>
    </source>
</evidence>
<dbReference type="Gene3D" id="3.30.2020.30">
    <property type="match status" value="1"/>
</dbReference>
<dbReference type="Pfam" id="PF06155">
    <property type="entry name" value="GBBH-like_N"/>
    <property type="match status" value="1"/>
</dbReference>
<proteinExistence type="predicted"/>
<feature type="domain" description="Gamma-butyrobetaine hydroxylase-like N-terminal" evidence="3">
    <location>
        <begin position="11"/>
        <end position="91"/>
    </location>
</feature>
<dbReference type="PANTHER" id="PTHR35303">
    <property type="entry name" value="OS02G0197800 PROTEIN"/>
    <property type="match status" value="1"/>
</dbReference>
<evidence type="ECO:0000259" key="3">
    <source>
        <dbReference type="Pfam" id="PF06155"/>
    </source>
</evidence>
<protein>
    <submittedName>
        <fullName evidence="4">DUF971 domain-containing protein</fullName>
    </submittedName>
</protein>
<keyword evidence="1" id="KW-0479">Metal-binding</keyword>
<reference evidence="4 5" key="1">
    <citation type="submission" date="2023-07" db="EMBL/GenBank/DDBJ databases">
        <title>Alkalimonas sp., MEB108 novel, alkaliphilic bacterium isolated from Lonar Lake, India.</title>
        <authorList>
            <person name="Joshi A."/>
            <person name="Thite S."/>
        </authorList>
    </citation>
    <scope>NUCLEOTIDE SEQUENCE [LARGE SCALE GENOMIC DNA]</scope>
    <source>
        <strain evidence="4 5">MEB108</strain>
    </source>
</reference>
<dbReference type="Proteomes" id="UP001336314">
    <property type="component" value="Unassembled WGS sequence"/>
</dbReference>
<dbReference type="InterPro" id="IPR038492">
    <property type="entry name" value="GBBH-like_N_sf"/>
</dbReference>
<dbReference type="InterPro" id="IPR010376">
    <property type="entry name" value="GBBH-like_N"/>
</dbReference>
<comment type="caution">
    <text evidence="4">The sequence shown here is derived from an EMBL/GenBank/DDBJ whole genome shotgun (WGS) entry which is preliminary data.</text>
</comment>
<name>A0ABU7J645_9GAMM</name>
<dbReference type="RefSeq" id="WP_330129044.1">
    <property type="nucleotide sequence ID" value="NZ_JAUHLI010000009.1"/>
</dbReference>
<evidence type="ECO:0000313" key="4">
    <source>
        <dbReference type="EMBL" id="MEE2001961.1"/>
    </source>
</evidence>
<keyword evidence="5" id="KW-1185">Reference proteome</keyword>
<gene>
    <name evidence="4" type="ORF">QWY20_10905</name>
</gene>
<dbReference type="EMBL" id="JAUHLI010000009">
    <property type="protein sequence ID" value="MEE2001961.1"/>
    <property type="molecule type" value="Genomic_DNA"/>
</dbReference>
<sequence length="133" mass="15059">MVKAAEVRKLHYHKRSKLLELHFSDGSSASLSAEFLRVHSPSAEVQGHGKPVLVTGKQQVGIERLEPSGHYGVRICFDDGHQTGIYRWAYLQQLASEQTELWQYYQQRLAAAKARQDSVPIRFIDAAKSSKDH</sequence>